<comment type="caution">
    <text evidence="1">The sequence shown here is derived from an EMBL/GenBank/DDBJ whole genome shotgun (WGS) entry which is preliminary data.</text>
</comment>
<accession>A0A8J3IJI9</accession>
<sequence length="61" mass="7199">MSDVHHYYQGIQLASQYQSKRHIGWIDKSYNRLHVLPIGQDKRLNTLGEALKETMSKQEAW</sequence>
<proteinExistence type="predicted"/>
<protein>
    <submittedName>
        <fullName evidence="1">Uncharacterized protein</fullName>
    </submittedName>
</protein>
<gene>
    <name evidence="1" type="ORF">KSF_067670</name>
</gene>
<evidence type="ECO:0000313" key="2">
    <source>
        <dbReference type="Proteomes" id="UP000597444"/>
    </source>
</evidence>
<organism evidence="1 2">
    <name type="scientific">Reticulibacter mediterranei</name>
    <dbReference type="NCBI Taxonomy" id="2778369"/>
    <lineage>
        <taxon>Bacteria</taxon>
        <taxon>Bacillati</taxon>
        <taxon>Chloroflexota</taxon>
        <taxon>Ktedonobacteria</taxon>
        <taxon>Ktedonobacterales</taxon>
        <taxon>Reticulibacteraceae</taxon>
        <taxon>Reticulibacter</taxon>
    </lineage>
</organism>
<name>A0A8J3IJI9_9CHLR</name>
<keyword evidence="2" id="KW-1185">Reference proteome</keyword>
<reference evidence="1" key="1">
    <citation type="submission" date="2020-10" db="EMBL/GenBank/DDBJ databases">
        <title>Taxonomic study of unclassified bacteria belonging to the class Ktedonobacteria.</title>
        <authorList>
            <person name="Yabe S."/>
            <person name="Wang C.M."/>
            <person name="Zheng Y."/>
            <person name="Sakai Y."/>
            <person name="Cavaletti L."/>
            <person name="Monciardini P."/>
            <person name="Donadio S."/>
        </authorList>
    </citation>
    <scope>NUCLEOTIDE SEQUENCE</scope>
    <source>
        <strain evidence="1">ID150040</strain>
    </source>
</reference>
<dbReference type="EMBL" id="BNJK01000001">
    <property type="protein sequence ID" value="GHO96719.1"/>
    <property type="molecule type" value="Genomic_DNA"/>
</dbReference>
<evidence type="ECO:0000313" key="1">
    <source>
        <dbReference type="EMBL" id="GHO96719.1"/>
    </source>
</evidence>
<dbReference type="Proteomes" id="UP000597444">
    <property type="component" value="Unassembled WGS sequence"/>
</dbReference>
<dbReference type="AlphaFoldDB" id="A0A8J3IJI9"/>